<protein>
    <submittedName>
        <fullName evidence="2">Uncharacterized protein</fullName>
    </submittedName>
</protein>
<proteinExistence type="predicted"/>
<comment type="caution">
    <text evidence="2">The sequence shown here is derived from an EMBL/GenBank/DDBJ whole genome shotgun (WGS) entry which is preliminary data.</text>
</comment>
<reference evidence="3" key="1">
    <citation type="journal article" date="2019" name="Int. J. Syst. Evol. Microbiol.">
        <title>The Global Catalogue of Microorganisms (GCM) 10K type strain sequencing project: providing services to taxonomists for standard genome sequencing and annotation.</title>
        <authorList>
            <consortium name="The Broad Institute Genomics Platform"/>
            <consortium name="The Broad Institute Genome Sequencing Center for Infectious Disease"/>
            <person name="Wu L."/>
            <person name="Ma J."/>
        </authorList>
    </citation>
    <scope>NUCLEOTIDE SEQUENCE [LARGE SCALE GENOMIC DNA]</scope>
    <source>
        <strain evidence="3">JCM 31486</strain>
    </source>
</reference>
<dbReference type="Gene3D" id="3.40.720.10">
    <property type="entry name" value="Alkaline Phosphatase, subunit A"/>
    <property type="match status" value="1"/>
</dbReference>
<dbReference type="EMBL" id="JBHTIS010000740">
    <property type="protein sequence ID" value="MFD1046649.1"/>
    <property type="molecule type" value="Genomic_DNA"/>
</dbReference>
<keyword evidence="3" id="KW-1185">Reference proteome</keyword>
<dbReference type="Proteomes" id="UP001597045">
    <property type="component" value="Unassembled WGS sequence"/>
</dbReference>
<dbReference type="InterPro" id="IPR017850">
    <property type="entry name" value="Alkaline_phosphatase_core_sf"/>
</dbReference>
<sequence>MRLDRFIPDWDMHEVHSLRIGADTDQVMAAVAAVTWREAWLARFLLYRGSADDGVRVTDWDRKLVAVLADPYFFHLLHNDNRGVLSKIDPVRPQAVDGRTLVYRGAALDNLDPDDLAYYFLAGFFQNIIDFLRQDIAEVLDGTDPIYPAAGEQEDPGHVIVYASAGSVFEVVAQSRSLSAGREWIGTCPYLFLVHLMTLHNEDLVRRYEQQVRNLIEHHGPDTQADDPDLPAPNSGNPPSYEALRTHGYTYVEYADGSREYYNLVQDPNELHNTVGSLSQARLTQLHNDLTGLQNCHTGPACWSAGHVGG</sequence>
<organism evidence="2 3">
    <name type="scientific">Kibdelosporangium lantanae</name>
    <dbReference type="NCBI Taxonomy" id="1497396"/>
    <lineage>
        <taxon>Bacteria</taxon>
        <taxon>Bacillati</taxon>
        <taxon>Actinomycetota</taxon>
        <taxon>Actinomycetes</taxon>
        <taxon>Pseudonocardiales</taxon>
        <taxon>Pseudonocardiaceae</taxon>
        <taxon>Kibdelosporangium</taxon>
    </lineage>
</organism>
<name>A0ABW3MAN0_9PSEU</name>
<feature type="region of interest" description="Disordered" evidence="1">
    <location>
        <begin position="219"/>
        <end position="241"/>
    </location>
</feature>
<evidence type="ECO:0000313" key="3">
    <source>
        <dbReference type="Proteomes" id="UP001597045"/>
    </source>
</evidence>
<evidence type="ECO:0000313" key="2">
    <source>
        <dbReference type="EMBL" id="MFD1046649.1"/>
    </source>
</evidence>
<dbReference type="SUPFAM" id="SSF53649">
    <property type="entry name" value="Alkaline phosphatase-like"/>
    <property type="match status" value="1"/>
</dbReference>
<gene>
    <name evidence="2" type="ORF">ACFQ1S_14355</name>
</gene>
<accession>A0ABW3MAN0</accession>
<evidence type="ECO:0000256" key="1">
    <source>
        <dbReference type="SAM" id="MobiDB-lite"/>
    </source>
</evidence>